<protein>
    <submittedName>
        <fullName evidence="2">Uncharacterized protein</fullName>
    </submittedName>
</protein>
<name>A0ABR4APD4_9LECA</name>
<feature type="region of interest" description="Disordered" evidence="1">
    <location>
        <begin position="81"/>
        <end position="153"/>
    </location>
</feature>
<feature type="compositionally biased region" description="Acidic residues" evidence="1">
    <location>
        <begin position="136"/>
        <end position="148"/>
    </location>
</feature>
<evidence type="ECO:0000256" key="1">
    <source>
        <dbReference type="SAM" id="MobiDB-lite"/>
    </source>
</evidence>
<dbReference type="EMBL" id="JBEFKJ010000002">
    <property type="protein sequence ID" value="KAL2047593.1"/>
    <property type="molecule type" value="Genomic_DNA"/>
</dbReference>
<evidence type="ECO:0000313" key="3">
    <source>
        <dbReference type="Proteomes" id="UP001590950"/>
    </source>
</evidence>
<comment type="caution">
    <text evidence="2">The sequence shown here is derived from an EMBL/GenBank/DDBJ whole genome shotgun (WGS) entry which is preliminary data.</text>
</comment>
<feature type="compositionally biased region" description="Polar residues" evidence="1">
    <location>
        <begin position="40"/>
        <end position="51"/>
    </location>
</feature>
<feature type="compositionally biased region" description="Polar residues" evidence="1">
    <location>
        <begin position="1"/>
        <end position="24"/>
    </location>
</feature>
<accession>A0ABR4APD4</accession>
<dbReference type="Proteomes" id="UP001590950">
    <property type="component" value="Unassembled WGS sequence"/>
</dbReference>
<gene>
    <name evidence="2" type="ORF">N7G274_000635</name>
</gene>
<feature type="region of interest" description="Disordered" evidence="1">
    <location>
        <begin position="1"/>
        <end position="66"/>
    </location>
</feature>
<reference evidence="2 3" key="1">
    <citation type="submission" date="2024-09" db="EMBL/GenBank/DDBJ databases">
        <title>Rethinking Asexuality: The Enigmatic Case of Functional Sexual Genes in Lepraria (Stereocaulaceae).</title>
        <authorList>
            <person name="Doellman M."/>
            <person name="Sun Y."/>
            <person name="Barcenas-Pena A."/>
            <person name="Lumbsch H.T."/>
            <person name="Grewe F."/>
        </authorList>
    </citation>
    <scope>NUCLEOTIDE SEQUENCE [LARGE SCALE GENOMIC DNA]</scope>
    <source>
        <strain evidence="2 3">Mercado 3170</strain>
    </source>
</reference>
<sequence>MPHGQHSNGTLPLRSQSGRQTDGSQYHVRPGPSRVPSGPNVLTFNLNTNHNEAPGAGTDEETNTSGSLIIGVREAVRLQTEPEEGWHNSYEELSTDVPSSRLGPSRYPHGTLDTGSATTADAGMVRLPPKDGRVDDAEELDNSSEDDQGLPQQDVRNIGFCDLDKGPLSPHLIVEQACRHAEQSSSILTEEDFQHFMRQPLEARQQNLAIYFRNLSDRSFVFD</sequence>
<proteinExistence type="predicted"/>
<evidence type="ECO:0000313" key="2">
    <source>
        <dbReference type="EMBL" id="KAL2047593.1"/>
    </source>
</evidence>
<organism evidence="2 3">
    <name type="scientific">Stereocaulon virgatum</name>
    <dbReference type="NCBI Taxonomy" id="373712"/>
    <lineage>
        <taxon>Eukaryota</taxon>
        <taxon>Fungi</taxon>
        <taxon>Dikarya</taxon>
        <taxon>Ascomycota</taxon>
        <taxon>Pezizomycotina</taxon>
        <taxon>Lecanoromycetes</taxon>
        <taxon>OSLEUM clade</taxon>
        <taxon>Lecanoromycetidae</taxon>
        <taxon>Lecanorales</taxon>
        <taxon>Lecanorineae</taxon>
        <taxon>Stereocaulaceae</taxon>
        <taxon>Stereocaulon</taxon>
    </lineage>
</organism>
<keyword evidence="3" id="KW-1185">Reference proteome</keyword>